<dbReference type="GO" id="GO:0005737">
    <property type="term" value="C:cytoplasm"/>
    <property type="evidence" value="ECO:0007669"/>
    <property type="project" value="TreeGrafter"/>
</dbReference>
<dbReference type="EMBL" id="JAIFRP010000031">
    <property type="protein sequence ID" value="KAK2582159.1"/>
    <property type="molecule type" value="Genomic_DNA"/>
</dbReference>
<dbReference type="PANTHER" id="PTHR10229">
    <property type="entry name" value="GTP-BINDING PROTEIN HFLX"/>
    <property type="match status" value="1"/>
</dbReference>
<keyword evidence="10" id="KW-1185">Reference proteome</keyword>
<dbReference type="NCBIfam" id="TIGR03156">
    <property type="entry name" value="GTP_HflX"/>
    <property type="match status" value="1"/>
</dbReference>
<keyword evidence="3 6" id="KW-0460">Magnesium</keyword>
<dbReference type="SUPFAM" id="SSF52540">
    <property type="entry name" value="P-loop containing nucleoside triphosphate hydrolases"/>
    <property type="match status" value="1"/>
</dbReference>
<keyword evidence="7" id="KW-0175">Coiled coil</keyword>
<dbReference type="Pfam" id="PF13167">
    <property type="entry name" value="GTP-bdg_N"/>
    <property type="match status" value="1"/>
</dbReference>
<evidence type="ECO:0000313" key="10">
    <source>
        <dbReference type="Proteomes" id="UP001258017"/>
    </source>
</evidence>
<sequence length="463" mass="53159">MRESIIYKKVQPLAYSILTRFKHTSDDLEFLETKEEDEVYREISNQYLGLIVGGHKVFLVQPYIKWGRDKKRNTTPMLQMAESVALIESLPYWSVVDKTFAPLMTFQKKSLLGSGALKNLRDKINQSAQEITAIFVSTNLLKHVQIMELQNILGLPVFDRYSIVIHIFRQHAKTPEAQLQVALAELPYIWQKMVEVDNKRGGQINLLEVRKKFLRTRESKLKKTLEKLKERRKESRTRRKTYGFPSIAVVGYTNAGKTSLIKALTGDASLKPRNQLFATLDTISYEGFLPSRQKVLYMDTIGFIQDVPEMLLEPFVVTLEDAIVSDVVVHVYDISHPDMQAQFQHVQKTIQPMLTEQQSVINVANKCDLVKDLDIPEDTIAISCKELTGIGELKQKLEQEVLKASGRSVKRIRVESGSLAATWLYKWTTVINSEPDDNNPQYMFLDVIATDNTIREFKQFLKQ</sequence>
<evidence type="ECO:0000256" key="2">
    <source>
        <dbReference type="ARBA" id="ARBA00022741"/>
    </source>
</evidence>
<dbReference type="PANTHER" id="PTHR10229:SF0">
    <property type="entry name" value="GTP-BINDING PROTEIN 6-RELATED"/>
    <property type="match status" value="1"/>
</dbReference>
<feature type="binding site" evidence="5">
    <location>
        <begin position="383"/>
        <end position="385"/>
    </location>
    <ligand>
        <name>GTP</name>
        <dbReference type="ChEBI" id="CHEBI:37565"/>
    </ligand>
</feature>
<dbReference type="InterPro" id="IPR030394">
    <property type="entry name" value="G_HFLX_dom"/>
</dbReference>
<evidence type="ECO:0000256" key="4">
    <source>
        <dbReference type="ARBA" id="ARBA00023134"/>
    </source>
</evidence>
<keyword evidence="1 6" id="KW-0479">Metal-binding</keyword>
<dbReference type="InterPro" id="IPR032305">
    <property type="entry name" value="GTP-bd_M"/>
</dbReference>
<reference evidence="9" key="2">
    <citation type="journal article" date="2023" name="Commun. Biol.">
        <title>Intrasexual cuticular hydrocarbon dimorphism in a wasp sheds light on hydrocarbon biosynthesis genes in Hymenoptera.</title>
        <authorList>
            <person name="Moris V.C."/>
            <person name="Podsiadlowski L."/>
            <person name="Martin S."/>
            <person name="Oeyen J.P."/>
            <person name="Donath A."/>
            <person name="Petersen M."/>
            <person name="Wilbrandt J."/>
            <person name="Misof B."/>
            <person name="Liedtke D."/>
            <person name="Thamm M."/>
            <person name="Scheiner R."/>
            <person name="Schmitt T."/>
            <person name="Niehuis O."/>
        </authorList>
    </citation>
    <scope>NUCLEOTIDE SEQUENCE</scope>
    <source>
        <strain evidence="9">GBR_01_08_01A</strain>
    </source>
</reference>
<dbReference type="GO" id="GO:0043022">
    <property type="term" value="F:ribosome binding"/>
    <property type="evidence" value="ECO:0007669"/>
    <property type="project" value="TreeGrafter"/>
</dbReference>
<comment type="caution">
    <text evidence="9">The sequence shown here is derived from an EMBL/GenBank/DDBJ whole genome shotgun (WGS) entry which is preliminary data.</text>
</comment>
<feature type="binding site" evidence="5">
    <location>
        <begin position="277"/>
        <end position="281"/>
    </location>
    <ligand>
        <name>GTP</name>
        <dbReference type="ChEBI" id="CHEBI:37565"/>
    </ligand>
</feature>
<dbReference type="InterPro" id="IPR006073">
    <property type="entry name" value="GTP-bd"/>
</dbReference>
<evidence type="ECO:0000256" key="7">
    <source>
        <dbReference type="SAM" id="Coils"/>
    </source>
</evidence>
<dbReference type="InterPro" id="IPR025121">
    <property type="entry name" value="GTPase_HflX_N"/>
</dbReference>
<dbReference type="Pfam" id="PF01926">
    <property type="entry name" value="MMR_HSR1"/>
    <property type="match status" value="1"/>
</dbReference>
<gene>
    <name evidence="9" type="ORF">KPH14_004518</name>
</gene>
<organism evidence="9 10">
    <name type="scientific">Odynerus spinipes</name>
    <dbReference type="NCBI Taxonomy" id="1348599"/>
    <lineage>
        <taxon>Eukaryota</taxon>
        <taxon>Metazoa</taxon>
        <taxon>Ecdysozoa</taxon>
        <taxon>Arthropoda</taxon>
        <taxon>Hexapoda</taxon>
        <taxon>Insecta</taxon>
        <taxon>Pterygota</taxon>
        <taxon>Neoptera</taxon>
        <taxon>Endopterygota</taxon>
        <taxon>Hymenoptera</taxon>
        <taxon>Apocrita</taxon>
        <taxon>Aculeata</taxon>
        <taxon>Vespoidea</taxon>
        <taxon>Vespidae</taxon>
        <taxon>Eumeninae</taxon>
        <taxon>Odynerus</taxon>
    </lineage>
</organism>
<keyword evidence="2 5" id="KW-0547">Nucleotide-binding</keyword>
<protein>
    <recommendedName>
        <fullName evidence="8">Hflx-type G domain-containing protein</fullName>
    </recommendedName>
</protein>
<accession>A0AAD9RLX0</accession>
<comment type="cofactor">
    <cofactor evidence="6">
        <name>Mg(2+)</name>
        <dbReference type="ChEBI" id="CHEBI:18420"/>
    </cofactor>
</comment>
<feature type="coiled-coil region" evidence="7">
    <location>
        <begin position="211"/>
        <end position="238"/>
    </location>
</feature>
<dbReference type="Proteomes" id="UP001258017">
    <property type="component" value="Unassembled WGS sequence"/>
</dbReference>
<evidence type="ECO:0000259" key="8">
    <source>
        <dbReference type="PROSITE" id="PS51705"/>
    </source>
</evidence>
<dbReference type="InterPro" id="IPR027417">
    <property type="entry name" value="P-loop_NTPase"/>
</dbReference>
<dbReference type="PROSITE" id="PS51705">
    <property type="entry name" value="G_HFLX"/>
    <property type="match status" value="1"/>
</dbReference>
<dbReference type="GO" id="GO:0005525">
    <property type="term" value="F:GTP binding"/>
    <property type="evidence" value="ECO:0007669"/>
    <property type="project" value="UniProtKB-KW"/>
</dbReference>
<dbReference type="Gene3D" id="3.40.50.300">
    <property type="entry name" value="P-loop containing nucleotide triphosphate hydrolases"/>
    <property type="match status" value="1"/>
</dbReference>
<feature type="binding site" evidence="5">
    <location>
        <begin position="251"/>
        <end position="258"/>
    </location>
    <ligand>
        <name>GTP</name>
        <dbReference type="ChEBI" id="CHEBI:37565"/>
    </ligand>
</feature>
<dbReference type="AlphaFoldDB" id="A0AAD9RLX0"/>
<evidence type="ECO:0000313" key="9">
    <source>
        <dbReference type="EMBL" id="KAK2582159.1"/>
    </source>
</evidence>
<name>A0AAD9RLX0_9HYME</name>
<feature type="binding site" evidence="6">
    <location>
        <position position="258"/>
    </location>
    <ligand>
        <name>Mg(2+)</name>
        <dbReference type="ChEBI" id="CHEBI:18420"/>
    </ligand>
</feature>
<dbReference type="InterPro" id="IPR016496">
    <property type="entry name" value="GTPase_HflX"/>
</dbReference>
<dbReference type="PIRSF" id="PIRSF006809">
    <property type="entry name" value="GTP-binding_hflX_prd"/>
    <property type="match status" value="1"/>
</dbReference>
<dbReference type="FunFam" id="3.40.50.300:FF:000886">
    <property type="entry name" value="Putative GTP-binding protein 6"/>
    <property type="match status" value="1"/>
</dbReference>
<evidence type="ECO:0000256" key="3">
    <source>
        <dbReference type="ARBA" id="ARBA00022842"/>
    </source>
</evidence>
<feature type="binding site" evidence="5">
    <location>
        <begin position="365"/>
        <end position="368"/>
    </location>
    <ligand>
        <name>GTP</name>
        <dbReference type="ChEBI" id="CHEBI:37565"/>
    </ligand>
</feature>
<feature type="domain" description="Hflx-type G" evidence="8">
    <location>
        <begin position="245"/>
        <end position="405"/>
    </location>
</feature>
<proteinExistence type="predicted"/>
<dbReference type="Gene3D" id="3.40.50.11060">
    <property type="entry name" value="GTPase HflX, N-terminal domain"/>
    <property type="match status" value="1"/>
</dbReference>
<evidence type="ECO:0000256" key="5">
    <source>
        <dbReference type="PIRSR" id="PIRSR006809-1"/>
    </source>
</evidence>
<feature type="binding site" evidence="6">
    <location>
        <position position="279"/>
    </location>
    <ligand>
        <name>Mg(2+)</name>
        <dbReference type="ChEBI" id="CHEBI:18420"/>
    </ligand>
</feature>
<keyword evidence="4 5" id="KW-0342">GTP-binding</keyword>
<dbReference type="Pfam" id="PF16360">
    <property type="entry name" value="GTP-bdg_M"/>
    <property type="match status" value="1"/>
</dbReference>
<dbReference type="InterPro" id="IPR042108">
    <property type="entry name" value="GTPase_HflX_N_sf"/>
</dbReference>
<dbReference type="GO" id="GO:0046872">
    <property type="term" value="F:metal ion binding"/>
    <property type="evidence" value="ECO:0007669"/>
    <property type="project" value="UniProtKB-KW"/>
</dbReference>
<evidence type="ECO:0000256" key="6">
    <source>
        <dbReference type="PIRSR" id="PIRSR006809-2"/>
    </source>
</evidence>
<feature type="binding site" evidence="5">
    <location>
        <begin position="299"/>
        <end position="302"/>
    </location>
    <ligand>
        <name>GTP</name>
        <dbReference type="ChEBI" id="CHEBI:37565"/>
    </ligand>
</feature>
<reference evidence="9" key="1">
    <citation type="submission" date="2021-08" db="EMBL/GenBank/DDBJ databases">
        <authorList>
            <person name="Misof B."/>
            <person name="Oliver O."/>
            <person name="Podsiadlowski L."/>
            <person name="Donath A."/>
            <person name="Peters R."/>
            <person name="Mayer C."/>
            <person name="Rust J."/>
            <person name="Gunkel S."/>
            <person name="Lesny P."/>
            <person name="Martin S."/>
            <person name="Oeyen J.P."/>
            <person name="Petersen M."/>
            <person name="Panagiotis P."/>
            <person name="Wilbrandt J."/>
            <person name="Tanja T."/>
        </authorList>
    </citation>
    <scope>NUCLEOTIDE SEQUENCE</scope>
    <source>
        <strain evidence="9">GBR_01_08_01A</strain>
        <tissue evidence="9">Thorax + abdomen</tissue>
    </source>
</reference>
<evidence type="ECO:0000256" key="1">
    <source>
        <dbReference type="ARBA" id="ARBA00022723"/>
    </source>
</evidence>